<dbReference type="InterPro" id="IPR000836">
    <property type="entry name" value="PRTase_dom"/>
</dbReference>
<evidence type="ECO:0000256" key="1">
    <source>
        <dbReference type="ARBA" id="ARBA00001946"/>
    </source>
</evidence>
<dbReference type="SUPFAM" id="SSF53271">
    <property type="entry name" value="PRTase-like"/>
    <property type="match status" value="1"/>
</dbReference>
<comment type="pathway">
    <text evidence="2">Pyrimidine metabolism; UMP biosynthesis via salvage pathway; UMP from uracil: step 1/1.</text>
</comment>
<keyword evidence="7 11" id="KW-0808">Transferase</keyword>
<dbReference type="InterPro" id="IPR050054">
    <property type="entry name" value="UPRTase/APRTase"/>
</dbReference>
<evidence type="ECO:0000313" key="12">
    <source>
        <dbReference type="Proteomes" id="UP000092504"/>
    </source>
</evidence>
<keyword evidence="5" id="KW-0021">Allosteric enzyme</keyword>
<dbReference type="GO" id="GO:0005525">
    <property type="term" value="F:GTP binding"/>
    <property type="evidence" value="ECO:0007669"/>
    <property type="project" value="UniProtKB-KW"/>
</dbReference>
<evidence type="ECO:0000259" key="10">
    <source>
        <dbReference type="Pfam" id="PF14681"/>
    </source>
</evidence>
<comment type="cofactor">
    <cofactor evidence="1">
        <name>Mg(2+)</name>
        <dbReference type="ChEBI" id="CHEBI:18420"/>
    </cofactor>
</comment>
<evidence type="ECO:0000256" key="2">
    <source>
        <dbReference type="ARBA" id="ARBA00005180"/>
    </source>
</evidence>
<dbReference type="Proteomes" id="UP000092504">
    <property type="component" value="Unassembled WGS sequence"/>
</dbReference>
<reference evidence="11 12" key="1">
    <citation type="submission" date="2016-06" db="EMBL/GenBank/DDBJ databases">
        <title>Genome sequence of halotolerant plant growth promoting strain of Halomonas elongata HEK1 isolated from salterns of Rann of Kutch, Gujarat, India.</title>
        <authorList>
            <person name="Gaba S."/>
            <person name="Singh R.N."/>
            <person name="Abrol S."/>
            <person name="Kaushik R."/>
            <person name="Saxena A.K."/>
        </authorList>
    </citation>
    <scope>NUCLEOTIDE SEQUENCE [LARGE SCALE GENOMIC DNA]</scope>
    <source>
        <strain evidence="11 12">HEK1</strain>
    </source>
</reference>
<dbReference type="PATRIC" id="fig|2746.7.peg.215"/>
<dbReference type="Gene3D" id="3.40.50.2020">
    <property type="match status" value="1"/>
</dbReference>
<dbReference type="EC" id="2.4.2.9" evidence="4"/>
<evidence type="ECO:0000256" key="7">
    <source>
        <dbReference type="ARBA" id="ARBA00022679"/>
    </source>
</evidence>
<evidence type="ECO:0000256" key="8">
    <source>
        <dbReference type="ARBA" id="ARBA00022741"/>
    </source>
</evidence>
<feature type="domain" description="Phosphoribosyltransferase" evidence="10">
    <location>
        <begin position="6"/>
        <end position="175"/>
    </location>
</feature>
<dbReference type="GO" id="GO:0004845">
    <property type="term" value="F:uracil phosphoribosyltransferase activity"/>
    <property type="evidence" value="ECO:0007669"/>
    <property type="project" value="UniProtKB-EC"/>
</dbReference>
<organism evidence="11 12">
    <name type="scientific">Halomonas elongata</name>
    <dbReference type="NCBI Taxonomy" id="2746"/>
    <lineage>
        <taxon>Bacteria</taxon>
        <taxon>Pseudomonadati</taxon>
        <taxon>Pseudomonadota</taxon>
        <taxon>Gammaproteobacteria</taxon>
        <taxon>Oceanospirillales</taxon>
        <taxon>Halomonadaceae</taxon>
        <taxon>Halomonas</taxon>
    </lineage>
</organism>
<evidence type="ECO:0000256" key="9">
    <source>
        <dbReference type="ARBA" id="ARBA00023134"/>
    </source>
</evidence>
<dbReference type="EMBL" id="MAJD01000001">
    <property type="protein sequence ID" value="OBX35871.1"/>
    <property type="molecule type" value="Genomic_DNA"/>
</dbReference>
<dbReference type="NCBIfam" id="NF001097">
    <property type="entry name" value="PRK00129.1"/>
    <property type="match status" value="1"/>
</dbReference>
<accession>A0A1B8P0T1</accession>
<keyword evidence="6 11" id="KW-0328">Glycosyltransferase</keyword>
<evidence type="ECO:0000256" key="4">
    <source>
        <dbReference type="ARBA" id="ARBA00011894"/>
    </source>
</evidence>
<comment type="caution">
    <text evidence="11">The sequence shown here is derived from an EMBL/GenBank/DDBJ whole genome shotgun (WGS) entry which is preliminary data.</text>
</comment>
<dbReference type="PANTHER" id="PTHR32315">
    <property type="entry name" value="ADENINE PHOSPHORIBOSYLTRANSFERASE"/>
    <property type="match status" value="1"/>
</dbReference>
<evidence type="ECO:0000256" key="5">
    <source>
        <dbReference type="ARBA" id="ARBA00022533"/>
    </source>
</evidence>
<name>A0A1B8P0T1_HALEL</name>
<keyword evidence="8" id="KW-0547">Nucleotide-binding</keyword>
<gene>
    <name evidence="11" type="primary">upp</name>
    <name evidence="11" type="ORF">A8U91_00207</name>
</gene>
<comment type="similarity">
    <text evidence="3">Belongs to the UPRTase family.</text>
</comment>
<proteinExistence type="inferred from homology"/>
<evidence type="ECO:0000256" key="3">
    <source>
        <dbReference type="ARBA" id="ARBA00009516"/>
    </source>
</evidence>
<keyword evidence="9" id="KW-0342">GTP-binding</keyword>
<evidence type="ECO:0000313" key="11">
    <source>
        <dbReference type="EMBL" id="OBX35871.1"/>
    </source>
</evidence>
<dbReference type="Pfam" id="PF14681">
    <property type="entry name" value="UPRTase"/>
    <property type="match status" value="1"/>
</dbReference>
<dbReference type="CDD" id="cd06223">
    <property type="entry name" value="PRTases_typeI"/>
    <property type="match status" value="1"/>
</dbReference>
<sequence>MSVHAIQHPLVQHKLGLMREAGISTKSFRELAGEVAKLLTYEATQDLELESQDIPGWSGEPIAVNQLKGKKVTIVPILRAGLGMLDGVTDLIPSARVSVVGLYRDEETLQPVPYFSKFAGDMDERMAIVIDPMLATGGSMVATLDMLRDRGCKHMKVIVLVAAPEGIERVQRDYPISKSTLPRWTTISTRTATSCRDWGMRATRSSARADDAVLTGLFAGKARFIPLGFEGSAKEAVLNGLFFCVRIRKNGPHSGSACLAVCGAFMCRQKS</sequence>
<dbReference type="PANTHER" id="PTHR32315:SF4">
    <property type="entry name" value="URACIL PHOSPHORIBOSYLTRANSFERASE, CHLOROPLASTIC"/>
    <property type="match status" value="1"/>
</dbReference>
<evidence type="ECO:0000256" key="6">
    <source>
        <dbReference type="ARBA" id="ARBA00022676"/>
    </source>
</evidence>
<protein>
    <recommendedName>
        <fullName evidence="4">uracil phosphoribosyltransferase</fullName>
        <ecNumber evidence="4">2.4.2.9</ecNumber>
    </recommendedName>
</protein>
<dbReference type="InterPro" id="IPR029057">
    <property type="entry name" value="PRTase-like"/>
</dbReference>
<dbReference type="AlphaFoldDB" id="A0A1B8P0T1"/>